<sequence>MNRSGMPTSRLPASPFWIAGIRPVRLCIICLSAGGHYVDIGLGGRAKLIEEGNVSFGAGVEPVAYTETGLRFSDGRFIEMDAVIWNTGSLTRMSLTRRPRYSAGHRILAVQPNHVRTSDGKHTQTPLEIASPPDATWGDGSEGEIRGMWKRHSNVVNIWIMGVYTQQHRWHSQINADLEGVFPEAYDGLRRRH</sequence>
<gene>
    <name evidence="2" type="ORF">ASPCAL07167</name>
</gene>
<name>A0A0U5G6Y3_ASPCI</name>
<evidence type="ECO:0000256" key="1">
    <source>
        <dbReference type="SAM" id="MobiDB-lite"/>
    </source>
</evidence>
<evidence type="ECO:0000313" key="2">
    <source>
        <dbReference type="EMBL" id="CEL06056.1"/>
    </source>
</evidence>
<proteinExistence type="predicted"/>
<evidence type="ECO:0000313" key="3">
    <source>
        <dbReference type="Proteomes" id="UP000054771"/>
    </source>
</evidence>
<dbReference type="EMBL" id="CDMC01000005">
    <property type="protein sequence ID" value="CEL06056.1"/>
    <property type="molecule type" value="Genomic_DNA"/>
</dbReference>
<dbReference type="Proteomes" id="UP000054771">
    <property type="component" value="Unassembled WGS sequence"/>
</dbReference>
<accession>A0A0U5G6Y3</accession>
<organism evidence="2 3">
    <name type="scientific">Aspergillus calidoustus</name>
    <dbReference type="NCBI Taxonomy" id="454130"/>
    <lineage>
        <taxon>Eukaryota</taxon>
        <taxon>Fungi</taxon>
        <taxon>Dikarya</taxon>
        <taxon>Ascomycota</taxon>
        <taxon>Pezizomycotina</taxon>
        <taxon>Eurotiomycetes</taxon>
        <taxon>Eurotiomycetidae</taxon>
        <taxon>Eurotiales</taxon>
        <taxon>Aspergillaceae</taxon>
        <taxon>Aspergillus</taxon>
        <taxon>Aspergillus subgen. Nidulantes</taxon>
    </lineage>
</organism>
<dbReference type="OrthoDB" id="74360at2759"/>
<keyword evidence="3" id="KW-1185">Reference proteome</keyword>
<dbReference type="AlphaFoldDB" id="A0A0U5G6Y3"/>
<reference evidence="3" key="1">
    <citation type="journal article" date="2016" name="Genome Announc.">
        <title>Draft genome sequences of fungus Aspergillus calidoustus.</title>
        <authorList>
            <person name="Horn F."/>
            <person name="Linde J."/>
            <person name="Mattern D.J."/>
            <person name="Walther G."/>
            <person name="Guthke R."/>
            <person name="Scherlach K."/>
            <person name="Martin K."/>
            <person name="Brakhage A.A."/>
            <person name="Petzke L."/>
            <person name="Valiante V."/>
        </authorList>
    </citation>
    <scope>NUCLEOTIDE SEQUENCE [LARGE SCALE GENOMIC DNA]</scope>
    <source>
        <strain evidence="3">SF006504</strain>
    </source>
</reference>
<protein>
    <submittedName>
        <fullName evidence="2">Uncharacterized protein</fullName>
    </submittedName>
</protein>
<feature type="region of interest" description="Disordered" evidence="1">
    <location>
        <begin position="116"/>
        <end position="140"/>
    </location>
</feature>